<dbReference type="Gene3D" id="2.40.110.10">
    <property type="entry name" value="Butyryl-CoA Dehydrogenase, subunit A, domain 2"/>
    <property type="match status" value="1"/>
</dbReference>
<dbReference type="RefSeq" id="WP_344892127.1">
    <property type="nucleotide sequence ID" value="NZ_BAABAS010000004.1"/>
</dbReference>
<dbReference type="InterPro" id="IPR013107">
    <property type="entry name" value="Acyl-CoA_DH_C"/>
</dbReference>
<proteinExistence type="inferred from homology"/>
<dbReference type="InterPro" id="IPR036250">
    <property type="entry name" value="AcylCo_DH-like_C"/>
</dbReference>
<dbReference type="SUPFAM" id="SSF56645">
    <property type="entry name" value="Acyl-CoA dehydrogenase NM domain-like"/>
    <property type="match status" value="1"/>
</dbReference>
<evidence type="ECO:0000313" key="5">
    <source>
        <dbReference type="EMBL" id="GAA4227694.1"/>
    </source>
</evidence>
<dbReference type="Gene3D" id="1.10.540.10">
    <property type="entry name" value="Acyl-CoA dehydrogenase/oxidase, N-terminal domain"/>
    <property type="match status" value="1"/>
</dbReference>
<sequence>MSLSTETEAAMIEVAKLAGAQAAQADAERRVSPEVIRAMVDAGFVRWRVPSRWGGAERSHAELTTAVAKLAEECPSTAWLASVAAYSARYVCCLPEPGQADIWADGPDTAAAIVFKPLGTVVPVDGGYRLTGSWTYVSGVDHFDWALLTGPAPGPQAKGQPMRLFAIPREDYTYEDTWSSLGMRGTGSHTLVLDDVFVPEHRTCLREDAMRGELVGLPGYTKLSNPAVSGLMFVSPVLGAARGALALAAELVAVAPTGPRAAAGQAYQVDFARSAAEIDAAELLLQRAAAVADGDVVTTDLANRNRRDCALALQILVGATDRLLRIGGTRAQDVGHPLGRYWRDVRSVASHAVMQFEPAGLAYTLGLQGIAGPS</sequence>
<comment type="caution">
    <text evidence="5">The sequence shown here is derived from an EMBL/GenBank/DDBJ whole genome shotgun (WGS) entry which is preliminary data.</text>
</comment>
<dbReference type="InterPro" id="IPR037069">
    <property type="entry name" value="AcylCoA_DH/ox_N_sf"/>
</dbReference>
<comment type="similarity">
    <text evidence="2">Belongs to the HpaH/HsaA monooxygenase family.</text>
</comment>
<dbReference type="EMBL" id="BAABAS010000004">
    <property type="protein sequence ID" value="GAA4227694.1"/>
    <property type="molecule type" value="Genomic_DNA"/>
</dbReference>
<evidence type="ECO:0000256" key="1">
    <source>
        <dbReference type="ARBA" id="ARBA00023002"/>
    </source>
</evidence>
<protein>
    <submittedName>
        <fullName evidence="5">Actinorhodin polyketide dimerase ActVA</fullName>
    </submittedName>
</protein>
<dbReference type="Proteomes" id="UP001501710">
    <property type="component" value="Unassembled WGS sequence"/>
</dbReference>
<name>A0ABP8BVM9_9ACTN</name>
<evidence type="ECO:0000259" key="3">
    <source>
        <dbReference type="Pfam" id="PF02771"/>
    </source>
</evidence>
<organism evidence="5 6">
    <name type="scientific">Actinomadura meridiana</name>
    <dbReference type="NCBI Taxonomy" id="559626"/>
    <lineage>
        <taxon>Bacteria</taxon>
        <taxon>Bacillati</taxon>
        <taxon>Actinomycetota</taxon>
        <taxon>Actinomycetes</taxon>
        <taxon>Streptosporangiales</taxon>
        <taxon>Thermomonosporaceae</taxon>
        <taxon>Actinomadura</taxon>
    </lineage>
</organism>
<dbReference type="InterPro" id="IPR009100">
    <property type="entry name" value="AcylCoA_DH/oxidase_NM_dom_sf"/>
</dbReference>
<dbReference type="PANTHER" id="PTHR48083:SF19">
    <property type="entry name" value="FLAVIN-DEPENDENT MONOOXYGENASE, OXYGENASE SUBUNIT HSAA"/>
    <property type="match status" value="1"/>
</dbReference>
<dbReference type="Pfam" id="PF08028">
    <property type="entry name" value="Acyl-CoA_dh_2"/>
    <property type="match status" value="1"/>
</dbReference>
<gene>
    <name evidence="5" type="primary">actVA</name>
    <name evidence="5" type="ORF">GCM10022254_16010</name>
</gene>
<dbReference type="InterPro" id="IPR013786">
    <property type="entry name" value="AcylCoA_DH/ox_N"/>
</dbReference>
<feature type="domain" description="Acyl-CoA dehydrogenase/oxidase N-terminal" evidence="3">
    <location>
        <begin position="20"/>
        <end position="84"/>
    </location>
</feature>
<dbReference type="SUPFAM" id="SSF47203">
    <property type="entry name" value="Acyl-CoA dehydrogenase C-terminal domain-like"/>
    <property type="match status" value="1"/>
</dbReference>
<dbReference type="InterPro" id="IPR046373">
    <property type="entry name" value="Acyl-CoA_Oxase/DH_mid-dom_sf"/>
</dbReference>
<evidence type="ECO:0000256" key="2">
    <source>
        <dbReference type="ARBA" id="ARBA00049661"/>
    </source>
</evidence>
<keyword evidence="1" id="KW-0560">Oxidoreductase</keyword>
<evidence type="ECO:0000259" key="4">
    <source>
        <dbReference type="Pfam" id="PF08028"/>
    </source>
</evidence>
<accession>A0ABP8BVM9</accession>
<dbReference type="Gene3D" id="1.20.140.10">
    <property type="entry name" value="Butyryl-CoA Dehydrogenase, subunit A, domain 3"/>
    <property type="match status" value="1"/>
</dbReference>
<dbReference type="Pfam" id="PF02771">
    <property type="entry name" value="Acyl-CoA_dh_N"/>
    <property type="match status" value="1"/>
</dbReference>
<feature type="domain" description="Acyl-CoA dehydrogenase C-terminal" evidence="4">
    <location>
        <begin position="231"/>
        <end position="355"/>
    </location>
</feature>
<reference evidence="6" key="1">
    <citation type="journal article" date="2019" name="Int. J. Syst. Evol. Microbiol.">
        <title>The Global Catalogue of Microorganisms (GCM) 10K type strain sequencing project: providing services to taxonomists for standard genome sequencing and annotation.</title>
        <authorList>
            <consortium name="The Broad Institute Genomics Platform"/>
            <consortium name="The Broad Institute Genome Sequencing Center for Infectious Disease"/>
            <person name="Wu L."/>
            <person name="Ma J."/>
        </authorList>
    </citation>
    <scope>NUCLEOTIDE SEQUENCE [LARGE SCALE GENOMIC DNA]</scope>
    <source>
        <strain evidence="6">JCM 17440</strain>
    </source>
</reference>
<dbReference type="PIRSF" id="PIRSF016578">
    <property type="entry name" value="HsaA"/>
    <property type="match status" value="1"/>
</dbReference>
<dbReference type="InterPro" id="IPR050741">
    <property type="entry name" value="Acyl-CoA_dehydrogenase"/>
</dbReference>
<dbReference type="PANTHER" id="PTHR48083">
    <property type="entry name" value="MEDIUM-CHAIN SPECIFIC ACYL-COA DEHYDROGENASE, MITOCHONDRIAL-RELATED"/>
    <property type="match status" value="1"/>
</dbReference>
<keyword evidence="6" id="KW-1185">Reference proteome</keyword>
<evidence type="ECO:0000313" key="6">
    <source>
        <dbReference type="Proteomes" id="UP001501710"/>
    </source>
</evidence>